<comment type="caution">
    <text evidence="2">The sequence shown here is derived from an EMBL/GenBank/DDBJ whole genome shotgun (WGS) entry which is preliminary data.</text>
</comment>
<accession>A0AAN8HPS3</accession>
<dbReference type="AlphaFoldDB" id="A0AAN8HPS3"/>
<keyword evidence="3" id="KW-1185">Reference proteome</keyword>
<protein>
    <submittedName>
        <fullName evidence="2">Uncharacterized protein</fullName>
    </submittedName>
</protein>
<reference evidence="2 3" key="1">
    <citation type="journal article" date="2023" name="Mol. Biol. Evol.">
        <title>Genomics of Secondarily Temperate Adaptation in the Only Non-Antarctic Icefish.</title>
        <authorList>
            <person name="Rivera-Colon A.G."/>
            <person name="Rayamajhi N."/>
            <person name="Minhas B.F."/>
            <person name="Madrigal G."/>
            <person name="Bilyk K.T."/>
            <person name="Yoon V."/>
            <person name="Hune M."/>
            <person name="Gregory S."/>
            <person name="Cheng C.H.C."/>
            <person name="Catchen J.M."/>
        </authorList>
    </citation>
    <scope>NUCLEOTIDE SEQUENCE [LARGE SCALE GENOMIC DNA]</scope>
    <source>
        <tissue evidence="2">White muscle</tissue>
    </source>
</reference>
<organism evidence="2 3">
    <name type="scientific">Champsocephalus gunnari</name>
    <name type="common">Mackerel icefish</name>
    <dbReference type="NCBI Taxonomy" id="52237"/>
    <lineage>
        <taxon>Eukaryota</taxon>
        <taxon>Metazoa</taxon>
        <taxon>Chordata</taxon>
        <taxon>Craniata</taxon>
        <taxon>Vertebrata</taxon>
        <taxon>Euteleostomi</taxon>
        <taxon>Actinopterygii</taxon>
        <taxon>Neopterygii</taxon>
        <taxon>Teleostei</taxon>
        <taxon>Neoteleostei</taxon>
        <taxon>Acanthomorphata</taxon>
        <taxon>Eupercaria</taxon>
        <taxon>Perciformes</taxon>
        <taxon>Notothenioidei</taxon>
        <taxon>Channichthyidae</taxon>
        <taxon>Champsocephalus</taxon>
    </lineage>
</organism>
<evidence type="ECO:0000313" key="3">
    <source>
        <dbReference type="Proteomes" id="UP001331515"/>
    </source>
</evidence>
<dbReference type="GO" id="GO:0004842">
    <property type="term" value="F:ubiquitin-protein transferase activity"/>
    <property type="evidence" value="ECO:0007669"/>
    <property type="project" value="InterPro"/>
</dbReference>
<proteinExistence type="predicted"/>
<evidence type="ECO:0000313" key="2">
    <source>
        <dbReference type="EMBL" id="KAK5923167.1"/>
    </source>
</evidence>
<dbReference type="EMBL" id="JAURVH010001521">
    <property type="protein sequence ID" value="KAK5923167.1"/>
    <property type="molecule type" value="Genomic_DNA"/>
</dbReference>
<feature type="region of interest" description="Disordered" evidence="1">
    <location>
        <begin position="297"/>
        <end position="316"/>
    </location>
</feature>
<dbReference type="Proteomes" id="UP001331515">
    <property type="component" value="Unassembled WGS sequence"/>
</dbReference>
<dbReference type="SUPFAM" id="SSF56204">
    <property type="entry name" value="Hect, E3 ligase catalytic domain"/>
    <property type="match status" value="1"/>
</dbReference>
<gene>
    <name evidence="2" type="ORF">CgunFtcFv8_000162</name>
</gene>
<sequence>MRQLQHHSIFEGPEESRTLALDSVALQKGLYRVVAKMLVFCLVQGSVSPHFLSERLYRQICGLQPLPACIDDIFDPALRAKLKKIADATTLEGAREAVEEATEELSLLGSLQFVGNMNQRDELLAAALHHYVDGRKVEALQQFCEGLKIVGALEMLKAHPTVLKSVFLQDQKPLLASEIVELFKTGRVSGPGSNRRRMEARTIGFWRDWLLQVEDGESILNVGDVLAFATGLRKIPAVGFPTQPNLHFLHPEDGLAEKKKKKKKKTTHGSNFPSASFISPVQQAYYLITSSAQRTCNTSSSGDGASEPGEYSHNNKDPFEDSCKNLYLCLHPALAAVEMEHQNLENTATTTRIHLKIAACA</sequence>
<name>A0AAN8HPS3_CHAGU</name>
<evidence type="ECO:0000256" key="1">
    <source>
        <dbReference type="SAM" id="MobiDB-lite"/>
    </source>
</evidence>
<dbReference type="InterPro" id="IPR035983">
    <property type="entry name" value="Hect_E3_ubiquitin_ligase"/>
</dbReference>